<organism evidence="3 4">
    <name type="scientific">Zophobihabitans entericus</name>
    <dbReference type="NCBI Taxonomy" id="1635327"/>
    <lineage>
        <taxon>Bacteria</taxon>
        <taxon>Pseudomonadati</taxon>
        <taxon>Pseudomonadota</taxon>
        <taxon>Gammaproteobacteria</taxon>
        <taxon>Orbales</taxon>
        <taxon>Orbaceae</taxon>
        <taxon>Zophobihabitans</taxon>
    </lineage>
</organism>
<evidence type="ECO:0000313" key="3">
    <source>
        <dbReference type="EMBL" id="QIQ22010.1"/>
    </source>
</evidence>
<name>A0A6G9IEJ6_9GAMM</name>
<evidence type="ECO:0000313" key="4">
    <source>
        <dbReference type="Proteomes" id="UP000501168"/>
    </source>
</evidence>
<comment type="similarity">
    <text evidence="1 2">Belongs to the RTX toxin acyltransferase family.</text>
</comment>
<comment type="function">
    <text evidence="2">Involved in fatty acylation of protoxin at internal lysine residues, thereby converting it to the active toxin.</text>
</comment>
<accession>A0A6G9IEJ6</accession>
<keyword evidence="2 3" id="KW-0012">Acyltransferase</keyword>
<proteinExistence type="inferred from homology"/>
<protein>
    <recommendedName>
        <fullName evidence="2">RTX toxin-activating lysine-acyltransferase</fullName>
        <ecNumber evidence="2">2.3.1.-</ecNumber>
    </recommendedName>
</protein>
<dbReference type="EC" id="2.3.1.-" evidence="2"/>
<dbReference type="EMBL" id="CP050253">
    <property type="protein sequence ID" value="QIQ22010.1"/>
    <property type="molecule type" value="Genomic_DNA"/>
</dbReference>
<dbReference type="KEGG" id="orb:IPMB12_10130"/>
<evidence type="ECO:0000256" key="2">
    <source>
        <dbReference type="RuleBase" id="RU368102"/>
    </source>
</evidence>
<dbReference type="GO" id="GO:0005737">
    <property type="term" value="C:cytoplasm"/>
    <property type="evidence" value="ECO:0007669"/>
    <property type="project" value="UniProtKB-SubCell"/>
</dbReference>
<dbReference type="GO" id="GO:0009404">
    <property type="term" value="P:toxin metabolic process"/>
    <property type="evidence" value="ECO:0007669"/>
    <property type="project" value="UniProtKB-UniRule"/>
</dbReference>
<evidence type="ECO:0000256" key="1">
    <source>
        <dbReference type="ARBA" id="ARBA00005686"/>
    </source>
</evidence>
<dbReference type="GO" id="GO:0031640">
    <property type="term" value="P:killing of cells of another organism"/>
    <property type="evidence" value="ECO:0007669"/>
    <property type="project" value="UniProtKB-KW"/>
</dbReference>
<gene>
    <name evidence="3" type="ORF">IPMB12_10130</name>
</gene>
<dbReference type="InterPro" id="IPR003996">
    <property type="entry name" value="RTX_toxin-activating_protC_bac"/>
</dbReference>
<keyword evidence="4" id="KW-1185">Reference proteome</keyword>
<keyword evidence="2" id="KW-0963">Cytoplasm</keyword>
<dbReference type="Proteomes" id="UP000501168">
    <property type="component" value="Chromosome"/>
</dbReference>
<keyword evidence="2 3" id="KW-0808">Transferase</keyword>
<comment type="subcellular location">
    <subcellularLocation>
        <location evidence="2">Cytoplasm</location>
    </subcellularLocation>
</comment>
<dbReference type="InParanoid" id="A0A6G9IEJ6"/>
<reference evidence="3 4" key="1">
    <citation type="submission" date="2020-03" db="EMBL/GenBank/DDBJ databases">
        <title>Complete genome sequence of Orbus sp. IPMB12 (BCRC 80908).</title>
        <authorList>
            <person name="Lo W.-S."/>
            <person name="Chang T.-H."/>
            <person name="Kuo C.-H."/>
        </authorList>
    </citation>
    <scope>NUCLEOTIDE SEQUENCE [LARGE SCALE GENOMIC DNA]</scope>
    <source>
        <strain evidence="3 4">IPMB12</strain>
    </source>
</reference>
<dbReference type="RefSeq" id="WP_166917307.1">
    <property type="nucleotide sequence ID" value="NZ_CP050253.1"/>
</dbReference>
<dbReference type="AlphaFoldDB" id="A0A6G9IEJ6"/>
<dbReference type="GO" id="GO:0016746">
    <property type="term" value="F:acyltransferase activity"/>
    <property type="evidence" value="ECO:0007669"/>
    <property type="project" value="UniProtKB-UniRule"/>
</dbReference>
<keyword evidence="2" id="KW-0204">Cytolysis</keyword>
<sequence length="156" mass="18454">MINGNTRIISPKIYPDELFSESEILGILLYLWYQNDKHRVVALDVAIDNIIPIIQSRNFAIFIVDDVPIGYVNWIYLSEDQQQHYLNNQLSYVEAVKAYSVDGDHKDIWLMTWFNCQKNHRMHRLSEKYIFKGRKVCFVYHKSTGNTKKIISRIVN</sequence>
<dbReference type="Pfam" id="PF02794">
    <property type="entry name" value="HlyC"/>
    <property type="match status" value="1"/>
</dbReference>